<reference evidence="10 11" key="1">
    <citation type="journal article" date="2014" name="Genome Announc.">
        <title>Genome Sequence and Methylome of Soil Bacterium Gemmatirosa kalamazoonensis KBS708T, a Member of the Rarely Cultivated Gemmatimonadetes Phylum.</title>
        <authorList>
            <person name="Debruyn J.M."/>
            <person name="Radosevich M."/>
            <person name="Wommack K.E."/>
            <person name="Polson S.W."/>
            <person name="Hauser L.J."/>
            <person name="Fawaz M.N."/>
            <person name="Korlach J."/>
            <person name="Tsai Y.C."/>
        </authorList>
    </citation>
    <scope>NUCLEOTIDE SEQUENCE [LARGE SCALE GENOMIC DNA]</scope>
    <source>
        <strain evidence="10 11">KBS708</strain>
    </source>
</reference>
<dbReference type="Gene3D" id="3.20.20.70">
    <property type="entry name" value="Aldolase class I"/>
    <property type="match status" value="1"/>
</dbReference>
<comment type="catalytic activity">
    <reaction evidence="1">
        <text>1-(2-carboxyphenylamino)-1-deoxy-D-ribulose 5-phosphate + H(+) = (1S,2R)-1-C-(indol-3-yl)glycerol 3-phosphate + CO2 + H2O</text>
        <dbReference type="Rhea" id="RHEA:23476"/>
        <dbReference type="ChEBI" id="CHEBI:15377"/>
        <dbReference type="ChEBI" id="CHEBI:15378"/>
        <dbReference type="ChEBI" id="CHEBI:16526"/>
        <dbReference type="ChEBI" id="CHEBI:58613"/>
        <dbReference type="ChEBI" id="CHEBI:58866"/>
        <dbReference type="EC" id="4.1.1.48"/>
    </reaction>
</comment>
<dbReference type="Pfam" id="PF00218">
    <property type="entry name" value="IGPS"/>
    <property type="match status" value="1"/>
</dbReference>
<dbReference type="InterPro" id="IPR011060">
    <property type="entry name" value="RibuloseP-bd_barrel"/>
</dbReference>
<dbReference type="GO" id="GO:0000162">
    <property type="term" value="P:L-tryptophan biosynthetic process"/>
    <property type="evidence" value="ECO:0007669"/>
    <property type="project" value="UniProtKB-UniPathway"/>
</dbReference>
<dbReference type="CDD" id="cd00331">
    <property type="entry name" value="IGPS"/>
    <property type="match status" value="1"/>
</dbReference>
<dbReference type="FunFam" id="3.20.20.70:FF:000024">
    <property type="entry name" value="Indole-3-glycerol phosphate synthase"/>
    <property type="match status" value="1"/>
</dbReference>
<dbReference type="InterPro" id="IPR013798">
    <property type="entry name" value="Indole-3-glycerol_P_synth_dom"/>
</dbReference>
<dbReference type="InParanoid" id="W0RKD4"/>
<evidence type="ECO:0000259" key="9">
    <source>
        <dbReference type="Pfam" id="PF00218"/>
    </source>
</evidence>
<name>W0RKD4_9BACT</name>
<comment type="pathway">
    <text evidence="2">Amino-acid biosynthesis; L-tryptophan biosynthesis; L-tryptophan from chorismate: step 4/5.</text>
</comment>
<evidence type="ECO:0000256" key="7">
    <source>
        <dbReference type="ARBA" id="ARBA00023141"/>
    </source>
</evidence>
<keyword evidence="8" id="KW-0456">Lyase</keyword>
<keyword evidence="11" id="KW-1185">Reference proteome</keyword>
<evidence type="ECO:0000256" key="5">
    <source>
        <dbReference type="ARBA" id="ARBA00022793"/>
    </source>
</evidence>
<dbReference type="STRING" id="861299.J421_3365"/>
<evidence type="ECO:0000256" key="1">
    <source>
        <dbReference type="ARBA" id="ARBA00001633"/>
    </source>
</evidence>
<dbReference type="PANTHER" id="PTHR22854:SF2">
    <property type="entry name" value="INDOLE-3-GLYCEROL-PHOSPHATE SYNTHASE"/>
    <property type="match status" value="1"/>
</dbReference>
<dbReference type="HOGENOM" id="CLU_034247_2_0_0"/>
<feature type="domain" description="Indole-3-glycerol phosphate synthase" evidence="9">
    <location>
        <begin position="18"/>
        <end position="248"/>
    </location>
</feature>
<gene>
    <name evidence="10" type="ORF">J421_3365</name>
</gene>
<keyword evidence="6" id="KW-0822">Tryptophan biosynthesis</keyword>
<evidence type="ECO:0000256" key="4">
    <source>
        <dbReference type="ARBA" id="ARBA00022605"/>
    </source>
</evidence>
<dbReference type="SUPFAM" id="SSF51366">
    <property type="entry name" value="Ribulose-phoshate binding barrel"/>
    <property type="match status" value="1"/>
</dbReference>
<dbReference type="OrthoDB" id="9804217at2"/>
<evidence type="ECO:0000256" key="2">
    <source>
        <dbReference type="ARBA" id="ARBA00004696"/>
    </source>
</evidence>
<evidence type="ECO:0000256" key="8">
    <source>
        <dbReference type="ARBA" id="ARBA00023239"/>
    </source>
</evidence>
<dbReference type="EMBL" id="CP007128">
    <property type="protein sequence ID" value="AHG90902.1"/>
    <property type="molecule type" value="Genomic_DNA"/>
</dbReference>
<dbReference type="FunCoup" id="W0RKD4">
    <property type="interactions" value="436"/>
</dbReference>
<dbReference type="InterPro" id="IPR001468">
    <property type="entry name" value="Indole-3-GlycerolPSynthase_CS"/>
</dbReference>
<dbReference type="AlphaFoldDB" id="W0RKD4"/>
<dbReference type="PATRIC" id="fig|861299.3.peg.3416"/>
<evidence type="ECO:0000256" key="3">
    <source>
        <dbReference type="ARBA" id="ARBA00012362"/>
    </source>
</evidence>
<dbReference type="PROSITE" id="PS00614">
    <property type="entry name" value="IGPS"/>
    <property type="match status" value="1"/>
</dbReference>
<sequence>MLVDEAERRGRALEPRAGELERLAADAPLVPSFARALRRASVGVIAEIKRRSPSKGDIAPGLSAADQARAYAAGGAAALSVLTEPTRFGGSEADLRDARDAVSVPLLKKDFHVAPAQVIEARVLGASALLLIARALRPTQLRALAALAADVGLDVLVEVRDERELETALSTEAAVIGVNNRNLETLAIDLATGERLVPLIPPDRVAVFESGVSTSAEVERAAAAGADAVLVGSSVSASADPTAAVRALASVARVGRRASVAA</sequence>
<dbReference type="eggNOG" id="COG0134">
    <property type="taxonomic scope" value="Bacteria"/>
</dbReference>
<dbReference type="UniPathway" id="UPA00035">
    <property type="reaction ID" value="UER00043"/>
</dbReference>
<evidence type="ECO:0000313" key="10">
    <source>
        <dbReference type="EMBL" id="AHG90902.1"/>
    </source>
</evidence>
<accession>W0RKD4</accession>
<dbReference type="KEGG" id="gba:J421_3365"/>
<protein>
    <recommendedName>
        <fullName evidence="3">indole-3-glycerol-phosphate synthase</fullName>
        <ecNumber evidence="3">4.1.1.48</ecNumber>
    </recommendedName>
</protein>
<dbReference type="InterPro" id="IPR045186">
    <property type="entry name" value="Indole-3-glycerol_P_synth"/>
</dbReference>
<evidence type="ECO:0000313" key="11">
    <source>
        <dbReference type="Proteomes" id="UP000019151"/>
    </source>
</evidence>
<dbReference type="GO" id="GO:0004640">
    <property type="term" value="F:phosphoribosylanthranilate isomerase activity"/>
    <property type="evidence" value="ECO:0007669"/>
    <property type="project" value="TreeGrafter"/>
</dbReference>
<dbReference type="RefSeq" id="WP_025412366.1">
    <property type="nucleotide sequence ID" value="NZ_CP007128.1"/>
</dbReference>
<dbReference type="EC" id="4.1.1.48" evidence="3"/>
<dbReference type="PANTHER" id="PTHR22854">
    <property type="entry name" value="TRYPTOPHAN BIOSYNTHESIS PROTEIN"/>
    <property type="match status" value="1"/>
</dbReference>
<keyword evidence="4" id="KW-0028">Amino-acid biosynthesis</keyword>
<keyword evidence="5" id="KW-0210">Decarboxylase</keyword>
<keyword evidence="7" id="KW-0057">Aromatic amino acid biosynthesis</keyword>
<proteinExistence type="predicted"/>
<dbReference type="GO" id="GO:0004425">
    <property type="term" value="F:indole-3-glycerol-phosphate synthase activity"/>
    <property type="evidence" value="ECO:0007669"/>
    <property type="project" value="UniProtKB-EC"/>
</dbReference>
<organism evidence="10 11">
    <name type="scientific">Gemmatirosa kalamazoonensis</name>
    <dbReference type="NCBI Taxonomy" id="861299"/>
    <lineage>
        <taxon>Bacteria</taxon>
        <taxon>Pseudomonadati</taxon>
        <taxon>Gemmatimonadota</taxon>
        <taxon>Gemmatimonadia</taxon>
        <taxon>Gemmatimonadales</taxon>
        <taxon>Gemmatimonadaceae</taxon>
        <taxon>Gemmatirosa</taxon>
    </lineage>
</organism>
<dbReference type="InterPro" id="IPR013785">
    <property type="entry name" value="Aldolase_TIM"/>
</dbReference>
<evidence type="ECO:0000256" key="6">
    <source>
        <dbReference type="ARBA" id="ARBA00022822"/>
    </source>
</evidence>
<dbReference type="Proteomes" id="UP000019151">
    <property type="component" value="Chromosome"/>
</dbReference>